<name>A0A2A6E975_TANFO</name>
<evidence type="ECO:0000313" key="3">
    <source>
        <dbReference type="Proteomes" id="UP000219259"/>
    </source>
</evidence>
<dbReference type="RefSeq" id="WP_074452048.1">
    <property type="nucleotide sequence ID" value="NZ_FMML01000068.1"/>
</dbReference>
<evidence type="ECO:0000259" key="1">
    <source>
        <dbReference type="Pfam" id="PF20247"/>
    </source>
</evidence>
<dbReference type="EMBL" id="NSLJ01000008">
    <property type="protein sequence ID" value="PDP44248.1"/>
    <property type="molecule type" value="Genomic_DNA"/>
</dbReference>
<accession>A0A2A6E975</accession>
<sequence>MNKEVIQNIKDNYKYLEKSIVNQLNLKVDNHYLTAGYNRERIWLDLFRQVIPMKFAIQQGVFLIDSDRGVSKEVDIAVFDEQFTPYIFNYGNIKFIPIEAVAVAIQCKSRSINENNLNEWFKEIEKLKAVTGGIARMATAIASFPNGLTTQQVTTPIKVLCHLKEEEVQNDNFDLIIAVKDDALEVKWNKSVDTLEKWFLKLNGVKDSSGIKGIECLKKNISELSIPDNPILSLVFQLNQLLMLINNPMLFPHQAYVDGFNEKNKV</sequence>
<dbReference type="Proteomes" id="UP000219259">
    <property type="component" value="Unassembled WGS sequence"/>
</dbReference>
<proteinExistence type="predicted"/>
<feature type="domain" description="DUF6602" evidence="1">
    <location>
        <begin position="27"/>
        <end position="129"/>
    </location>
</feature>
<dbReference type="Pfam" id="PF20247">
    <property type="entry name" value="DUF6602"/>
    <property type="match status" value="1"/>
</dbReference>
<dbReference type="InterPro" id="IPR046537">
    <property type="entry name" value="DUF6602"/>
</dbReference>
<organism evidence="2 3">
    <name type="scientific">Tannerella forsythia</name>
    <name type="common">Bacteroides forsythus</name>
    <dbReference type="NCBI Taxonomy" id="28112"/>
    <lineage>
        <taxon>Bacteria</taxon>
        <taxon>Pseudomonadati</taxon>
        <taxon>Bacteroidota</taxon>
        <taxon>Bacteroidia</taxon>
        <taxon>Bacteroidales</taxon>
        <taxon>Tannerellaceae</taxon>
        <taxon>Tannerella</taxon>
    </lineage>
</organism>
<gene>
    <name evidence="2" type="ORF">CLI86_04150</name>
</gene>
<reference evidence="2 3" key="1">
    <citation type="submission" date="2017-09" db="EMBL/GenBank/DDBJ databases">
        <title>Phase variable restriction modification systems are present in the genome sequences of periodontal pathogens Prevotella intermedia, Tannerella forsythia and Porphyromonas gingivalis.</title>
        <authorList>
            <person name="Haigh R.D."/>
            <person name="Crawford L."/>
            <person name="Ralph J."/>
            <person name="Wanford J."/>
            <person name="Vartoukian S.R."/>
            <person name="Hijazib K."/>
            <person name="Wade W."/>
            <person name="Oggioni M.R."/>
        </authorList>
    </citation>
    <scope>NUCLEOTIDE SEQUENCE [LARGE SCALE GENOMIC DNA]</scope>
    <source>
        <strain evidence="2 3">WW11663</strain>
    </source>
</reference>
<evidence type="ECO:0000313" key="2">
    <source>
        <dbReference type="EMBL" id="PDP44248.1"/>
    </source>
</evidence>
<dbReference type="AlphaFoldDB" id="A0A2A6E975"/>
<protein>
    <recommendedName>
        <fullName evidence="1">DUF6602 domain-containing protein</fullName>
    </recommendedName>
</protein>
<comment type="caution">
    <text evidence="2">The sequence shown here is derived from an EMBL/GenBank/DDBJ whole genome shotgun (WGS) entry which is preliminary data.</text>
</comment>
<dbReference type="CDD" id="cd21173">
    <property type="entry name" value="NucC-like"/>
    <property type="match status" value="1"/>
</dbReference>